<proteinExistence type="predicted"/>
<reference evidence="1 2" key="1">
    <citation type="submission" date="2015-09" db="EMBL/GenBank/DDBJ databases">
        <authorList>
            <person name="Xu Y."/>
            <person name="Nagy A."/>
            <person name="Liu N.T."/>
            <person name="Nou X."/>
        </authorList>
    </citation>
    <scope>NUCLEOTIDE SEQUENCE [LARGE SCALE GENOMIC DNA]</scope>
    <source>
        <strain evidence="1 2">FC1138</strain>
    </source>
</reference>
<dbReference type="Proteomes" id="UP000077927">
    <property type="component" value="Chromosome 2"/>
</dbReference>
<accession>A0AAC9BKG2</accession>
<gene>
    <name evidence="1" type="ORF">ACS15_4015</name>
</gene>
<evidence type="ECO:0000313" key="1">
    <source>
        <dbReference type="EMBL" id="ANH75863.1"/>
    </source>
</evidence>
<dbReference type="KEGG" id="rin:ACS15_4015"/>
<evidence type="ECO:0000313" key="2">
    <source>
        <dbReference type="Proteomes" id="UP000077927"/>
    </source>
</evidence>
<dbReference type="EMBL" id="CP012606">
    <property type="protein sequence ID" value="ANH75863.1"/>
    <property type="molecule type" value="Genomic_DNA"/>
</dbReference>
<sequence length="46" mass="4648">MGSGGELVSPPPSVVNGVTGLLDCMMRRLADQASDARQWCTGAVGG</sequence>
<organism evidence="1 2">
    <name type="scientific">Ralstonia insidiosa</name>
    <dbReference type="NCBI Taxonomy" id="190721"/>
    <lineage>
        <taxon>Bacteria</taxon>
        <taxon>Pseudomonadati</taxon>
        <taxon>Pseudomonadota</taxon>
        <taxon>Betaproteobacteria</taxon>
        <taxon>Burkholderiales</taxon>
        <taxon>Burkholderiaceae</taxon>
        <taxon>Ralstonia</taxon>
    </lineage>
</organism>
<dbReference type="AlphaFoldDB" id="A0AAC9BKG2"/>
<name>A0AAC9BKG2_9RALS</name>
<protein>
    <submittedName>
        <fullName evidence="1">Uncharacterized protein</fullName>
    </submittedName>
</protein>